<evidence type="ECO:0000313" key="3">
    <source>
        <dbReference type="EMBL" id="WKW13840.1"/>
    </source>
</evidence>
<dbReference type="KEGG" id="pspc:Strain318_000164"/>
<name>A0AA49Q3J0_9BACT</name>
<evidence type="ECO:0000313" key="2">
    <source>
        <dbReference type="EMBL" id="WKW10931.1"/>
    </source>
</evidence>
<evidence type="ECO:0000313" key="4">
    <source>
        <dbReference type="Proteomes" id="UP001229955"/>
    </source>
</evidence>
<dbReference type="SUPFAM" id="SSF69754">
    <property type="entry name" value="Ribosome binding protein Y (YfiA homologue)"/>
    <property type="match status" value="1"/>
</dbReference>
<sequence length="141" mass="15639">MARSTRSHATRRAPMGVAANAAPRAERGRTDSPETPLAVRTKDVEVDEALREYVAKRAGFKLGKFAEAIERITVRFEDLNGPKKGSPADRCAIKVVISRHESVLVEVVDADPRAAFDKCIDSVERAVRRALEKTKSKARRR</sequence>
<organism evidence="2">
    <name type="scientific">Pseudogemmatithrix spongiicola</name>
    <dbReference type="NCBI Taxonomy" id="3062599"/>
    <lineage>
        <taxon>Bacteria</taxon>
        <taxon>Pseudomonadati</taxon>
        <taxon>Gemmatimonadota</taxon>
        <taxon>Gemmatimonadia</taxon>
        <taxon>Gemmatimonadales</taxon>
        <taxon>Gemmatimonadaceae</taxon>
        <taxon>Pseudogemmatithrix</taxon>
    </lineage>
</organism>
<dbReference type="RefSeq" id="WP_367886641.1">
    <property type="nucleotide sequence ID" value="NZ_CP130612.1"/>
</dbReference>
<dbReference type="EMBL" id="CP130613">
    <property type="protein sequence ID" value="WKW13840.1"/>
    <property type="molecule type" value="Genomic_DNA"/>
</dbReference>
<keyword evidence="4" id="KW-1185">Reference proteome</keyword>
<dbReference type="EMBL" id="CP130612">
    <property type="protein sequence ID" value="WKW10931.1"/>
    <property type="molecule type" value="Genomic_DNA"/>
</dbReference>
<feature type="compositionally biased region" description="Basic residues" evidence="1">
    <location>
        <begin position="1"/>
        <end position="11"/>
    </location>
</feature>
<accession>A0AA49Q3J0</accession>
<dbReference type="Gene3D" id="3.30.160.100">
    <property type="entry name" value="Ribosome hibernation promotion factor-like"/>
    <property type="match status" value="1"/>
</dbReference>
<dbReference type="Proteomes" id="UP001229955">
    <property type="component" value="Chromosome"/>
</dbReference>
<feature type="region of interest" description="Disordered" evidence="1">
    <location>
        <begin position="1"/>
        <end position="38"/>
    </location>
</feature>
<dbReference type="Pfam" id="PF02482">
    <property type="entry name" value="Ribosomal_S30AE"/>
    <property type="match status" value="1"/>
</dbReference>
<accession>A0AA49JX89</accession>
<evidence type="ECO:0000256" key="1">
    <source>
        <dbReference type="SAM" id="MobiDB-lite"/>
    </source>
</evidence>
<gene>
    <name evidence="2" type="ORF">Strain138_000164</name>
    <name evidence="3" type="ORF">Strain318_000164</name>
</gene>
<dbReference type="InterPro" id="IPR003489">
    <property type="entry name" value="RHF/RaiA"/>
</dbReference>
<proteinExistence type="predicted"/>
<protein>
    <submittedName>
        <fullName evidence="2">HPF/RaiA family ribosome-associated protein</fullName>
    </submittedName>
</protein>
<reference evidence="2" key="1">
    <citation type="submission" date="2023-07" db="EMBL/GenBank/DDBJ databases">
        <authorList>
            <person name="Haufschild T."/>
            <person name="Kallscheuer N."/>
            <person name="Hammer J."/>
            <person name="Kohn T."/>
            <person name="Kabuu M."/>
            <person name="Jogler M."/>
            <person name="Wohfarth N."/>
            <person name="Heuer A."/>
            <person name="Rohde M."/>
            <person name="van Teeseling M.C.F."/>
            <person name="Jogler C."/>
        </authorList>
    </citation>
    <scope>NUCLEOTIDE SEQUENCE</scope>
    <source>
        <strain evidence="2">Strain 138</strain>
        <strain evidence="3">Strain 318</strain>
    </source>
</reference>
<dbReference type="InterPro" id="IPR036567">
    <property type="entry name" value="RHF-like"/>
</dbReference>
<dbReference type="AlphaFoldDB" id="A0AA49Q3J0"/>